<accession>A0A133YED8</accession>
<evidence type="ECO:0000256" key="1">
    <source>
        <dbReference type="ARBA" id="ARBA00022490"/>
    </source>
</evidence>
<comment type="subcellular location">
    <subcellularLocation>
        <location evidence="5">Cytoplasm</location>
    </subcellularLocation>
</comment>
<dbReference type="GO" id="GO:0005829">
    <property type="term" value="C:cytosol"/>
    <property type="evidence" value="ECO:0007669"/>
    <property type="project" value="TreeGrafter"/>
</dbReference>
<dbReference type="PANTHER" id="PTHR33317">
    <property type="entry name" value="POLYNUCLEOTIDYL TRANSFERASE, RIBONUCLEASE H-LIKE SUPERFAMILY PROTEIN"/>
    <property type="match status" value="1"/>
</dbReference>
<dbReference type="Gene3D" id="3.30.420.140">
    <property type="entry name" value="YqgF/RNase H-like domain"/>
    <property type="match status" value="1"/>
</dbReference>
<dbReference type="Proteomes" id="UP000070080">
    <property type="component" value="Unassembled WGS sequence"/>
</dbReference>
<dbReference type="InterPro" id="IPR005227">
    <property type="entry name" value="YqgF"/>
</dbReference>
<dbReference type="EMBL" id="LSCV01000012">
    <property type="protein sequence ID" value="KXB41554.1"/>
    <property type="molecule type" value="Genomic_DNA"/>
</dbReference>
<comment type="caution">
    <text evidence="7">The sequence shown here is derived from an EMBL/GenBank/DDBJ whole genome shotgun (WGS) entry which is preliminary data.</text>
</comment>
<evidence type="ECO:0000256" key="5">
    <source>
        <dbReference type="HAMAP-Rule" id="MF_00651"/>
    </source>
</evidence>
<evidence type="ECO:0000256" key="2">
    <source>
        <dbReference type="ARBA" id="ARBA00022517"/>
    </source>
</evidence>
<dbReference type="GO" id="GO:0004518">
    <property type="term" value="F:nuclease activity"/>
    <property type="evidence" value="ECO:0007669"/>
    <property type="project" value="UniProtKB-KW"/>
</dbReference>
<dbReference type="HAMAP" id="MF_00651">
    <property type="entry name" value="Nuclease_YqgF"/>
    <property type="match status" value="1"/>
</dbReference>
<dbReference type="RefSeq" id="WP_066713758.1">
    <property type="nucleotide sequence ID" value="NZ_JARFNM010000001.1"/>
</dbReference>
<dbReference type="InterPro" id="IPR006641">
    <property type="entry name" value="YqgF/RNaseH-like_dom"/>
</dbReference>
<dbReference type="PANTHER" id="PTHR33317:SF4">
    <property type="entry name" value="POLYNUCLEOTIDYL TRANSFERASE, RIBONUCLEASE H-LIKE SUPERFAMILY PROTEIN"/>
    <property type="match status" value="1"/>
</dbReference>
<dbReference type="EC" id="3.1.-.-" evidence="5"/>
<proteinExistence type="inferred from homology"/>
<evidence type="ECO:0000256" key="3">
    <source>
        <dbReference type="ARBA" id="ARBA00022722"/>
    </source>
</evidence>
<keyword evidence="3 5" id="KW-0540">Nuclease</keyword>
<organism evidence="7 8">
    <name type="scientific">Amygdalobacter nucleatus</name>
    <dbReference type="NCBI Taxonomy" id="3029274"/>
    <lineage>
        <taxon>Bacteria</taxon>
        <taxon>Bacillati</taxon>
        <taxon>Bacillota</taxon>
        <taxon>Clostridia</taxon>
        <taxon>Eubacteriales</taxon>
        <taxon>Oscillospiraceae</taxon>
        <taxon>Amygdalobacter</taxon>
    </lineage>
</organism>
<dbReference type="GO" id="GO:0016788">
    <property type="term" value="F:hydrolase activity, acting on ester bonds"/>
    <property type="evidence" value="ECO:0007669"/>
    <property type="project" value="UniProtKB-UniRule"/>
</dbReference>
<dbReference type="GO" id="GO:0000967">
    <property type="term" value="P:rRNA 5'-end processing"/>
    <property type="evidence" value="ECO:0007669"/>
    <property type="project" value="UniProtKB-UniRule"/>
</dbReference>
<keyword evidence="1 5" id="KW-0963">Cytoplasm</keyword>
<dbReference type="InterPro" id="IPR012337">
    <property type="entry name" value="RNaseH-like_sf"/>
</dbReference>
<comment type="function">
    <text evidence="5">Could be a nuclease involved in processing of the 5'-end of pre-16S rRNA.</text>
</comment>
<keyword evidence="8" id="KW-1185">Reference proteome</keyword>
<dbReference type="Pfam" id="PF03652">
    <property type="entry name" value="RuvX"/>
    <property type="match status" value="1"/>
</dbReference>
<dbReference type="SMART" id="SM00732">
    <property type="entry name" value="YqgFc"/>
    <property type="match status" value="1"/>
</dbReference>
<evidence type="ECO:0000256" key="4">
    <source>
        <dbReference type="ARBA" id="ARBA00022801"/>
    </source>
</evidence>
<sequence>MSRVLGIDFGLARIGLALSDPLGMFARGYKTLQNKPNLQAEIMAEIKDVIAKEDVTEIVLGLPKRTDGKASNSEALAREFGAMLEAVCNLPIHFFDERFTTVIAHQILNASAKKRDSHAKRKVVDQVAAEIILQNYLDSRR</sequence>
<comment type="similarity">
    <text evidence="5">Belongs to the YqgF HJR family.</text>
</comment>
<feature type="domain" description="YqgF/RNase H-like" evidence="6">
    <location>
        <begin position="2"/>
        <end position="104"/>
    </location>
</feature>
<dbReference type="NCBIfam" id="TIGR00250">
    <property type="entry name" value="RNAse_H_YqgF"/>
    <property type="match status" value="1"/>
</dbReference>
<name>A0A133YED8_9FIRM</name>
<dbReference type="STRING" id="1497955.HMPREF1872_00642"/>
<dbReference type="OrthoDB" id="9796140at2"/>
<protein>
    <recommendedName>
        <fullName evidence="5">Putative pre-16S rRNA nuclease</fullName>
        <ecNumber evidence="5">3.1.-.-</ecNumber>
    </recommendedName>
</protein>
<evidence type="ECO:0000313" key="8">
    <source>
        <dbReference type="Proteomes" id="UP000070080"/>
    </source>
</evidence>
<keyword evidence="4 5" id="KW-0378">Hydrolase</keyword>
<dbReference type="SUPFAM" id="SSF53098">
    <property type="entry name" value="Ribonuclease H-like"/>
    <property type="match status" value="1"/>
</dbReference>
<dbReference type="AlphaFoldDB" id="A0A133YED8"/>
<dbReference type="InterPro" id="IPR037027">
    <property type="entry name" value="YqgF/RNaseH-like_dom_sf"/>
</dbReference>
<evidence type="ECO:0000313" key="7">
    <source>
        <dbReference type="EMBL" id="KXB41554.1"/>
    </source>
</evidence>
<reference evidence="8" key="1">
    <citation type="submission" date="2016-01" db="EMBL/GenBank/DDBJ databases">
        <authorList>
            <person name="Mitreva M."/>
            <person name="Pepin K.H."/>
            <person name="Mihindukulasuriya K.A."/>
            <person name="Fulton R."/>
            <person name="Fronick C."/>
            <person name="O'Laughlin M."/>
            <person name="Miner T."/>
            <person name="Herter B."/>
            <person name="Rosa B.A."/>
            <person name="Cordes M."/>
            <person name="Tomlinson C."/>
            <person name="Wollam A."/>
            <person name="Palsikar V.B."/>
            <person name="Mardis E.R."/>
            <person name="Wilson R.K."/>
        </authorList>
    </citation>
    <scope>NUCLEOTIDE SEQUENCE [LARGE SCALE GENOMIC DNA]</scope>
    <source>
        <strain evidence="8">KA00274</strain>
    </source>
</reference>
<gene>
    <name evidence="7" type="ORF">HMPREF1872_00642</name>
</gene>
<keyword evidence="2 5" id="KW-0690">Ribosome biogenesis</keyword>
<dbReference type="CDD" id="cd16964">
    <property type="entry name" value="YqgF"/>
    <property type="match status" value="1"/>
</dbReference>
<evidence type="ECO:0000259" key="6">
    <source>
        <dbReference type="SMART" id="SM00732"/>
    </source>
</evidence>